<evidence type="ECO:0000256" key="3">
    <source>
        <dbReference type="ARBA" id="ARBA00022777"/>
    </source>
</evidence>
<evidence type="ECO:0000256" key="6">
    <source>
        <dbReference type="ARBA" id="ARBA00038999"/>
    </source>
</evidence>
<evidence type="ECO:0000256" key="5">
    <source>
        <dbReference type="ARBA" id="ARBA00038035"/>
    </source>
</evidence>
<evidence type="ECO:0000313" key="9">
    <source>
        <dbReference type="WBParaSite" id="ACRNAN_scaffold8062.g22840.t1"/>
    </source>
</evidence>
<evidence type="ECO:0000256" key="1">
    <source>
        <dbReference type="ARBA" id="ARBA00022679"/>
    </source>
</evidence>
<evidence type="ECO:0000313" key="8">
    <source>
        <dbReference type="Proteomes" id="UP000887540"/>
    </source>
</evidence>
<proteinExistence type="inferred from homology"/>
<keyword evidence="1" id="KW-0808">Transferase</keyword>
<dbReference type="AlphaFoldDB" id="A0A914EH45"/>
<keyword evidence="2" id="KW-0547">Nucleotide-binding</keyword>
<dbReference type="WBParaSite" id="ACRNAN_scaffold8062.g22840.t1">
    <property type="protein sequence ID" value="ACRNAN_scaffold8062.g22840.t1"/>
    <property type="gene ID" value="ACRNAN_scaffold8062.g22840"/>
</dbReference>
<dbReference type="SUPFAM" id="SSF56112">
    <property type="entry name" value="Protein kinase-like (PK-like)"/>
    <property type="match status" value="1"/>
</dbReference>
<comment type="similarity">
    <text evidence="5">Belongs to the protein kinase superfamily. STE Ser/Thr protein kinase family. MAP kinase kinase subfamily.</text>
</comment>
<dbReference type="PROSITE" id="PS50011">
    <property type="entry name" value="PROTEIN_KINASE_DOM"/>
    <property type="match status" value="1"/>
</dbReference>
<evidence type="ECO:0000259" key="7">
    <source>
        <dbReference type="PROSITE" id="PS50011"/>
    </source>
</evidence>
<keyword evidence="8" id="KW-1185">Reference proteome</keyword>
<dbReference type="Proteomes" id="UP000887540">
    <property type="component" value="Unplaced"/>
</dbReference>
<dbReference type="Gene3D" id="1.10.510.10">
    <property type="entry name" value="Transferase(Phosphotransferase) domain 1"/>
    <property type="match status" value="1"/>
</dbReference>
<dbReference type="Gene3D" id="3.30.200.20">
    <property type="entry name" value="Phosphorylase Kinase, domain 1"/>
    <property type="match status" value="1"/>
</dbReference>
<dbReference type="InterPro" id="IPR011009">
    <property type="entry name" value="Kinase-like_dom_sf"/>
</dbReference>
<protein>
    <recommendedName>
        <fullName evidence="6">mitogen-activated protein kinase kinase</fullName>
        <ecNumber evidence="6">2.7.12.2</ecNumber>
    </recommendedName>
</protein>
<keyword evidence="3" id="KW-0418">Kinase</keyword>
<dbReference type="Pfam" id="PF00069">
    <property type="entry name" value="Pkinase"/>
    <property type="match status" value="1"/>
</dbReference>
<name>A0A914EH45_9BILA</name>
<dbReference type="GO" id="GO:0004708">
    <property type="term" value="F:MAP kinase kinase activity"/>
    <property type="evidence" value="ECO:0007669"/>
    <property type="project" value="UniProtKB-EC"/>
</dbReference>
<evidence type="ECO:0000256" key="4">
    <source>
        <dbReference type="ARBA" id="ARBA00022840"/>
    </source>
</evidence>
<reference evidence="9" key="1">
    <citation type="submission" date="2022-11" db="UniProtKB">
        <authorList>
            <consortium name="WormBaseParasite"/>
        </authorList>
    </citation>
    <scope>IDENTIFICATION</scope>
</reference>
<feature type="domain" description="Protein kinase" evidence="7">
    <location>
        <begin position="1"/>
        <end position="316"/>
    </location>
</feature>
<dbReference type="InterPro" id="IPR000719">
    <property type="entry name" value="Prot_kinase_dom"/>
</dbReference>
<dbReference type="PANTHER" id="PTHR48013:SF28">
    <property type="entry name" value="DUAL SPECIFICITY MITOGEN-ACTIVATED PROTEIN KINASE KINASE SEK-1"/>
    <property type="match status" value="1"/>
</dbReference>
<sequence length="338" mass="39461">MSTSNQIEPPEIDKEINLLKFPKDPKIYTYNPTELESIDIIESSRHIVKEFRYKPLDIRMAVKTIRISQNRYQEQDEKLIRLKKELTNFRTLSCHPNIVDFYGLCFNDGEALICMELMDISLYDLYLVVHDREEKFPEKILGYVAVQVLEALGFCKSKNFIHRDVKPKNILLNIKGEVKLCDFGEAKILKDSLASTFVGTIAYWPPERFDSKKVAEDEHRYDVRSDIWSLGITLTETAYGKLPFLGEDDQPLTHESNTQSNIITVQQWILNLDIDELIHRCLGQLYSRECVDFIKRCLEKLPDRPKYDALMEVPFYQTIKNSVGQQDMSAYIQEIEDE</sequence>
<dbReference type="EC" id="2.7.12.2" evidence="6"/>
<evidence type="ECO:0000256" key="2">
    <source>
        <dbReference type="ARBA" id="ARBA00022741"/>
    </source>
</evidence>
<dbReference type="SMART" id="SM00220">
    <property type="entry name" value="S_TKc"/>
    <property type="match status" value="1"/>
</dbReference>
<dbReference type="PROSITE" id="PS00108">
    <property type="entry name" value="PROTEIN_KINASE_ST"/>
    <property type="match status" value="1"/>
</dbReference>
<organism evidence="8 9">
    <name type="scientific">Acrobeloides nanus</name>
    <dbReference type="NCBI Taxonomy" id="290746"/>
    <lineage>
        <taxon>Eukaryota</taxon>
        <taxon>Metazoa</taxon>
        <taxon>Ecdysozoa</taxon>
        <taxon>Nematoda</taxon>
        <taxon>Chromadorea</taxon>
        <taxon>Rhabditida</taxon>
        <taxon>Tylenchina</taxon>
        <taxon>Cephalobomorpha</taxon>
        <taxon>Cephaloboidea</taxon>
        <taxon>Cephalobidae</taxon>
        <taxon>Acrobeloides</taxon>
    </lineage>
</organism>
<dbReference type="InterPro" id="IPR008271">
    <property type="entry name" value="Ser/Thr_kinase_AS"/>
</dbReference>
<accession>A0A914EH45</accession>
<dbReference type="GO" id="GO:0051403">
    <property type="term" value="P:stress-activated MAPK cascade"/>
    <property type="evidence" value="ECO:0007669"/>
    <property type="project" value="TreeGrafter"/>
</dbReference>
<dbReference type="PANTHER" id="PTHR48013">
    <property type="entry name" value="DUAL SPECIFICITY MITOGEN-ACTIVATED PROTEIN KINASE KINASE 5-RELATED"/>
    <property type="match status" value="1"/>
</dbReference>
<keyword evidence="4" id="KW-0067">ATP-binding</keyword>
<dbReference type="GO" id="GO:0005524">
    <property type="term" value="F:ATP binding"/>
    <property type="evidence" value="ECO:0007669"/>
    <property type="project" value="UniProtKB-KW"/>
</dbReference>